<sequence length="156" mass="17949">MAEAATLPEETSVADAPFIKEMIKVWRAQDMHGTWENKSDFDLLKPYILTKEERRALPIVGDPDPDTVWRMELLFNAVCLSIERATKVMITPMLKMHHEGFGRMVLIGGRLIVVNKQLRDVHRFGFDSLEKLAEQGDKYVKEGVDMINRFPDVAKY</sequence>
<dbReference type="RefSeq" id="WP_192149456.1">
    <property type="nucleotide sequence ID" value="NZ_JACYXI010000012.1"/>
</dbReference>
<organism evidence="1 2">
    <name type="scientific">Roseibium litorale</name>
    <dbReference type="NCBI Taxonomy" id="2803841"/>
    <lineage>
        <taxon>Bacteria</taxon>
        <taxon>Pseudomonadati</taxon>
        <taxon>Pseudomonadota</taxon>
        <taxon>Alphaproteobacteria</taxon>
        <taxon>Hyphomicrobiales</taxon>
        <taxon>Stappiaceae</taxon>
        <taxon>Roseibium</taxon>
    </lineage>
</organism>
<comment type="caution">
    <text evidence="1">The sequence shown here is derived from an EMBL/GenBank/DDBJ whole genome shotgun (WGS) entry which is preliminary data.</text>
</comment>
<evidence type="ECO:0000313" key="1">
    <source>
        <dbReference type="EMBL" id="MBD8893331.1"/>
    </source>
</evidence>
<reference evidence="2" key="1">
    <citation type="submission" date="2020-09" db="EMBL/GenBank/DDBJ databases">
        <title>The genome sequence of strain Labrenzia suaedae 4C16A.</title>
        <authorList>
            <person name="Liu Y."/>
        </authorList>
    </citation>
    <scope>NUCLEOTIDE SEQUENCE [LARGE SCALE GENOMIC DNA]</scope>
    <source>
        <strain evidence="2">4C16A</strain>
    </source>
</reference>
<gene>
    <name evidence="1" type="ORF">IG616_17435</name>
</gene>
<evidence type="ECO:0000313" key="2">
    <source>
        <dbReference type="Proteomes" id="UP000632063"/>
    </source>
</evidence>
<dbReference type="Proteomes" id="UP000632063">
    <property type="component" value="Unassembled WGS sequence"/>
</dbReference>
<dbReference type="Pfam" id="PF03270">
    <property type="entry name" value="DUF269"/>
    <property type="match status" value="1"/>
</dbReference>
<name>A0ABR9CR30_9HYPH</name>
<dbReference type="InterPro" id="IPR004952">
    <property type="entry name" value="NifX-assoc_nitrogen_fix"/>
</dbReference>
<reference evidence="1 2" key="2">
    <citation type="journal article" date="2021" name="Int. J. Syst. Evol. Microbiol.">
        <title>Roseibium litorale sp. nov., isolated from a tidal flat sediment and proposal for the reclassification of Labrenzia polysiphoniae as Roseibium polysiphoniae comb. nov.</title>
        <authorList>
            <person name="Liu Y."/>
            <person name="Pei T."/>
            <person name="Du J."/>
            <person name="Chao M."/>
            <person name="Deng M.R."/>
            <person name="Zhu H."/>
        </authorList>
    </citation>
    <scope>NUCLEOTIDE SEQUENCE [LARGE SCALE GENOMIC DNA]</scope>
    <source>
        <strain evidence="1 2">4C16A</strain>
    </source>
</reference>
<dbReference type="Gene3D" id="1.10.3100.20">
    <property type="entry name" value="Protein of unknown function DUF269"/>
    <property type="match status" value="1"/>
</dbReference>
<protein>
    <submittedName>
        <fullName evidence="1">NifX-associated nitrogen fixation protein</fullName>
    </submittedName>
</protein>
<keyword evidence="2" id="KW-1185">Reference proteome</keyword>
<proteinExistence type="predicted"/>
<dbReference type="PIRSF" id="PIRSF005788">
    <property type="entry name" value="NifK"/>
    <property type="match status" value="1"/>
</dbReference>
<dbReference type="NCBIfam" id="TIGR02935">
    <property type="entry name" value="NifX-associated nitrogen fixation protein"/>
    <property type="match status" value="1"/>
</dbReference>
<accession>A0ABR9CR30</accession>
<dbReference type="EMBL" id="JACYXI010000012">
    <property type="protein sequence ID" value="MBD8893331.1"/>
    <property type="molecule type" value="Genomic_DNA"/>
</dbReference>